<evidence type="ECO:0000313" key="3">
    <source>
        <dbReference type="Proteomes" id="UP000324222"/>
    </source>
</evidence>
<reference evidence="2 3" key="1">
    <citation type="submission" date="2019-05" db="EMBL/GenBank/DDBJ databases">
        <title>Another draft genome of Portunus trituberculatus and its Hox gene families provides insights of decapod evolution.</title>
        <authorList>
            <person name="Jeong J.-H."/>
            <person name="Song I."/>
            <person name="Kim S."/>
            <person name="Choi T."/>
            <person name="Kim D."/>
            <person name="Ryu S."/>
            <person name="Kim W."/>
        </authorList>
    </citation>
    <scope>NUCLEOTIDE SEQUENCE [LARGE SCALE GENOMIC DNA]</scope>
    <source>
        <tissue evidence="2">Muscle</tissue>
    </source>
</reference>
<dbReference type="Proteomes" id="UP000324222">
    <property type="component" value="Unassembled WGS sequence"/>
</dbReference>
<organism evidence="2 3">
    <name type="scientific">Portunus trituberculatus</name>
    <name type="common">Swimming crab</name>
    <name type="synonym">Neptunus trituberculatus</name>
    <dbReference type="NCBI Taxonomy" id="210409"/>
    <lineage>
        <taxon>Eukaryota</taxon>
        <taxon>Metazoa</taxon>
        <taxon>Ecdysozoa</taxon>
        <taxon>Arthropoda</taxon>
        <taxon>Crustacea</taxon>
        <taxon>Multicrustacea</taxon>
        <taxon>Malacostraca</taxon>
        <taxon>Eumalacostraca</taxon>
        <taxon>Eucarida</taxon>
        <taxon>Decapoda</taxon>
        <taxon>Pleocyemata</taxon>
        <taxon>Brachyura</taxon>
        <taxon>Eubrachyura</taxon>
        <taxon>Portunoidea</taxon>
        <taxon>Portunidae</taxon>
        <taxon>Portuninae</taxon>
        <taxon>Portunus</taxon>
    </lineage>
</organism>
<feature type="compositionally biased region" description="Low complexity" evidence="1">
    <location>
        <begin position="13"/>
        <end position="22"/>
    </location>
</feature>
<dbReference type="EMBL" id="VSRR010008663">
    <property type="protein sequence ID" value="MPC49085.1"/>
    <property type="molecule type" value="Genomic_DNA"/>
</dbReference>
<sequence>MVGGVVTQRKELSCSSENNSSSAGQAEHRTPTRPLSPAAAHPDARWVCSGGSARCLKRSGCRGLRRHARNGEGVWEAFGLKNLGDADAHLTINKNDIFKCNPADNHVLKGGPSELH</sequence>
<comment type="caution">
    <text evidence="2">The sequence shown here is derived from an EMBL/GenBank/DDBJ whole genome shotgun (WGS) entry which is preliminary data.</text>
</comment>
<proteinExistence type="predicted"/>
<evidence type="ECO:0000256" key="1">
    <source>
        <dbReference type="SAM" id="MobiDB-lite"/>
    </source>
</evidence>
<evidence type="ECO:0000313" key="2">
    <source>
        <dbReference type="EMBL" id="MPC49085.1"/>
    </source>
</evidence>
<gene>
    <name evidence="2" type="ORF">E2C01_042879</name>
</gene>
<accession>A0A5B7FUS2</accession>
<feature type="region of interest" description="Disordered" evidence="1">
    <location>
        <begin position="1"/>
        <end position="43"/>
    </location>
</feature>
<dbReference type="AlphaFoldDB" id="A0A5B7FUS2"/>
<protein>
    <submittedName>
        <fullName evidence="2">Uncharacterized protein</fullName>
    </submittedName>
</protein>
<name>A0A5B7FUS2_PORTR</name>
<keyword evidence="3" id="KW-1185">Reference proteome</keyword>